<feature type="region of interest" description="Disordered" evidence="1">
    <location>
        <begin position="70"/>
        <end position="146"/>
    </location>
</feature>
<organism evidence="3 4">
    <name type="scientific">Novosphingobium rhizovicinum</name>
    <dbReference type="NCBI Taxonomy" id="3228928"/>
    <lineage>
        <taxon>Bacteria</taxon>
        <taxon>Pseudomonadati</taxon>
        <taxon>Pseudomonadota</taxon>
        <taxon>Alphaproteobacteria</taxon>
        <taxon>Sphingomonadales</taxon>
        <taxon>Sphingomonadaceae</taxon>
        <taxon>Novosphingobium</taxon>
    </lineage>
</organism>
<gene>
    <name evidence="3" type="ORF">ABUH87_18290</name>
</gene>
<evidence type="ECO:0000256" key="1">
    <source>
        <dbReference type="SAM" id="MobiDB-lite"/>
    </source>
</evidence>
<evidence type="ECO:0000313" key="4">
    <source>
        <dbReference type="Proteomes" id="UP001556118"/>
    </source>
</evidence>
<feature type="compositionally biased region" description="Basic and acidic residues" evidence="1">
    <location>
        <begin position="114"/>
        <end position="125"/>
    </location>
</feature>
<dbReference type="Proteomes" id="UP001556118">
    <property type="component" value="Unassembled WGS sequence"/>
</dbReference>
<proteinExistence type="predicted"/>
<dbReference type="RefSeq" id="WP_367775563.1">
    <property type="nucleotide sequence ID" value="NZ_JBFNXR010000054.1"/>
</dbReference>
<protein>
    <submittedName>
        <fullName evidence="3">Uncharacterized protein</fullName>
    </submittedName>
</protein>
<feature type="transmembrane region" description="Helical" evidence="2">
    <location>
        <begin position="39"/>
        <end position="65"/>
    </location>
</feature>
<dbReference type="EMBL" id="JBFNXR010000054">
    <property type="protein sequence ID" value="MEW9857079.1"/>
    <property type="molecule type" value="Genomic_DNA"/>
</dbReference>
<reference evidence="3 4" key="1">
    <citation type="submission" date="2024-06" db="EMBL/GenBank/DDBJ databases">
        <title>Novosphingobium rhizovicinus M1R2S20.</title>
        <authorList>
            <person name="Sun J.-Q."/>
        </authorList>
    </citation>
    <scope>NUCLEOTIDE SEQUENCE [LARGE SCALE GENOMIC DNA]</scope>
    <source>
        <strain evidence="3 4">M1R2S20</strain>
    </source>
</reference>
<accession>A0ABV3RIM8</accession>
<feature type="region of interest" description="Disordered" evidence="1">
    <location>
        <begin position="1"/>
        <end position="30"/>
    </location>
</feature>
<keyword evidence="4" id="KW-1185">Reference proteome</keyword>
<evidence type="ECO:0000256" key="2">
    <source>
        <dbReference type="SAM" id="Phobius"/>
    </source>
</evidence>
<comment type="caution">
    <text evidence="3">The sequence shown here is derived from an EMBL/GenBank/DDBJ whole genome shotgun (WGS) entry which is preliminary data.</text>
</comment>
<name>A0ABV3RIM8_9SPHN</name>
<keyword evidence="2" id="KW-1133">Transmembrane helix</keyword>
<sequence>MTRPVHKETDIQRATSNEAAPEEARARGFEDSDVPAGKVALGLLGLLGLLVIGLGVGWAQLTWLLGSKEPQRPPFAGVELEPPEPHLLTGPNRDLNRSHPAPVPVSEQPPGLRRAMEQVARRGWGEEGLSPPSTASVARMHREKAE</sequence>
<evidence type="ECO:0000313" key="3">
    <source>
        <dbReference type="EMBL" id="MEW9857079.1"/>
    </source>
</evidence>
<feature type="compositionally biased region" description="Basic and acidic residues" evidence="1">
    <location>
        <begin position="1"/>
        <end position="11"/>
    </location>
</feature>
<keyword evidence="2" id="KW-0472">Membrane</keyword>
<keyword evidence="2" id="KW-0812">Transmembrane</keyword>